<dbReference type="Pfam" id="PF03478">
    <property type="entry name" value="Beta-prop_KIB1-4"/>
    <property type="match status" value="1"/>
</dbReference>
<keyword evidence="3" id="KW-1185">Reference proteome</keyword>
<comment type="caution">
    <text evidence="2">The sequence shown here is derived from an EMBL/GenBank/DDBJ whole genome shotgun (WGS) entry which is preliminary data.</text>
</comment>
<sequence length="389" mass="45129">MRETKKKVNWSELCPDLLRCVFGRLSFTDLNRAKSVCSTWHCASRGCVPKRNQIPWLLLFPREDDTNNNKSSCVLFIPDDRDRVYKTRDLGVDFVRSCCLATYGSWLLMMDPMWNLNILNPLTGERIGLPLTESFVHEKARPRLKTSIACLWVDEKSKDYLVVWSMSHTFMVFTKKGSNTWRRLINNVGWAESDEHMVYNHKAQKLYVYRNAEAVSIWCFSEDDPRRVFEAKYSNSIGVHYGDFLPVFTKDNVSQWTEEEDVYLREFVDGWVNIATTVSGQVLKIASTVQRSKRWLFSIFKPQGLTNRWDRMNSLGNEALIFDMGITVEAKDIPGVKRNSIYFSGVGYGRNNPDNIFVFNLTTHMIEPLPQCVFSSIDFSDARWFFPGC</sequence>
<evidence type="ECO:0000259" key="1">
    <source>
        <dbReference type="SMART" id="SM00256"/>
    </source>
</evidence>
<dbReference type="EMBL" id="JAEFBK010000008">
    <property type="protein sequence ID" value="KAG7575637.1"/>
    <property type="molecule type" value="Genomic_DNA"/>
</dbReference>
<dbReference type="SMART" id="SM00256">
    <property type="entry name" value="FBOX"/>
    <property type="match status" value="1"/>
</dbReference>
<feature type="domain" description="F-box" evidence="1">
    <location>
        <begin position="13"/>
        <end position="53"/>
    </location>
</feature>
<dbReference type="PANTHER" id="PTHR44259:SF14">
    <property type="entry name" value="F-BOX DOMAIN-CONTAINING PROTEIN"/>
    <property type="match status" value="1"/>
</dbReference>
<dbReference type="Pfam" id="PF00646">
    <property type="entry name" value="F-box"/>
    <property type="match status" value="1"/>
</dbReference>
<reference evidence="2 3" key="1">
    <citation type="submission" date="2020-12" db="EMBL/GenBank/DDBJ databases">
        <title>Concerted genomic and epigenomic changes stabilize Arabidopsis allopolyploids.</title>
        <authorList>
            <person name="Chen Z."/>
        </authorList>
    </citation>
    <scope>NUCLEOTIDE SEQUENCE [LARGE SCALE GENOMIC DNA]</scope>
    <source>
        <strain evidence="2">Allo738</strain>
        <tissue evidence="2">Leaf</tissue>
    </source>
</reference>
<dbReference type="Proteomes" id="UP000694240">
    <property type="component" value="Chromosome 8"/>
</dbReference>
<protein>
    <submittedName>
        <fullName evidence="2">F-box domain</fullName>
    </submittedName>
</protein>
<organism evidence="2 3">
    <name type="scientific">Arabidopsis thaliana x Arabidopsis arenosa</name>
    <dbReference type="NCBI Taxonomy" id="1240361"/>
    <lineage>
        <taxon>Eukaryota</taxon>
        <taxon>Viridiplantae</taxon>
        <taxon>Streptophyta</taxon>
        <taxon>Embryophyta</taxon>
        <taxon>Tracheophyta</taxon>
        <taxon>Spermatophyta</taxon>
        <taxon>Magnoliopsida</taxon>
        <taxon>eudicotyledons</taxon>
        <taxon>Gunneridae</taxon>
        <taxon>Pentapetalae</taxon>
        <taxon>rosids</taxon>
        <taxon>malvids</taxon>
        <taxon>Brassicales</taxon>
        <taxon>Brassicaceae</taxon>
        <taxon>Camelineae</taxon>
        <taxon>Arabidopsis</taxon>
    </lineage>
</organism>
<dbReference type="InterPro" id="IPR005174">
    <property type="entry name" value="KIB1-4_b-propeller"/>
</dbReference>
<evidence type="ECO:0000313" key="2">
    <source>
        <dbReference type="EMBL" id="KAG7575637.1"/>
    </source>
</evidence>
<dbReference type="InterPro" id="IPR050942">
    <property type="entry name" value="F-box_BR-signaling"/>
</dbReference>
<dbReference type="InterPro" id="IPR001810">
    <property type="entry name" value="F-box_dom"/>
</dbReference>
<name>A0A8T2ARX1_9BRAS</name>
<gene>
    <name evidence="2" type="ORF">ISN45_Aa03g001120</name>
</gene>
<accession>A0A8T2ARX1</accession>
<proteinExistence type="predicted"/>
<dbReference type="CDD" id="cd09917">
    <property type="entry name" value="F-box_SF"/>
    <property type="match status" value="1"/>
</dbReference>
<dbReference type="AlphaFoldDB" id="A0A8T2ARX1"/>
<dbReference type="PANTHER" id="PTHR44259">
    <property type="entry name" value="OS07G0183000 PROTEIN-RELATED"/>
    <property type="match status" value="1"/>
</dbReference>
<evidence type="ECO:0000313" key="3">
    <source>
        <dbReference type="Proteomes" id="UP000694240"/>
    </source>
</evidence>